<dbReference type="Gramene" id="KCW63763">
    <property type="protein sequence ID" value="KCW63763"/>
    <property type="gene ID" value="EUGRSUZ_G01426"/>
</dbReference>
<proteinExistence type="predicted"/>
<organism evidence="1">
    <name type="scientific">Eucalyptus grandis</name>
    <name type="common">Flooded gum</name>
    <dbReference type="NCBI Taxonomy" id="71139"/>
    <lineage>
        <taxon>Eukaryota</taxon>
        <taxon>Viridiplantae</taxon>
        <taxon>Streptophyta</taxon>
        <taxon>Embryophyta</taxon>
        <taxon>Tracheophyta</taxon>
        <taxon>Spermatophyta</taxon>
        <taxon>Magnoliopsida</taxon>
        <taxon>eudicotyledons</taxon>
        <taxon>Gunneridae</taxon>
        <taxon>Pentapetalae</taxon>
        <taxon>rosids</taxon>
        <taxon>malvids</taxon>
        <taxon>Myrtales</taxon>
        <taxon>Myrtaceae</taxon>
        <taxon>Myrtoideae</taxon>
        <taxon>Eucalypteae</taxon>
        <taxon>Eucalyptus</taxon>
    </lineage>
</organism>
<evidence type="ECO:0000313" key="1">
    <source>
        <dbReference type="EMBL" id="KCW63763.1"/>
    </source>
</evidence>
<gene>
    <name evidence="1" type="ORF">EUGRSUZ_G01426</name>
</gene>
<sequence>MDLISHVINQSDLPFHVLYAEETLFIRTMVGTCRKNFQQDNSIHDVAKHLCIYLQKPVYAHRRLPHIIQKSIYLKFKAHIRTSISVNS</sequence>
<protein>
    <submittedName>
        <fullName evidence="1">Uncharacterized protein</fullName>
    </submittedName>
</protein>
<name>A0A059BCA6_EUCGR</name>
<dbReference type="InParanoid" id="A0A059BCA6"/>
<dbReference type="EMBL" id="KK198759">
    <property type="protein sequence ID" value="KCW63763.1"/>
    <property type="molecule type" value="Genomic_DNA"/>
</dbReference>
<dbReference type="AlphaFoldDB" id="A0A059BCA6"/>
<accession>A0A059BCA6</accession>
<reference evidence="1" key="1">
    <citation type="submission" date="2013-07" db="EMBL/GenBank/DDBJ databases">
        <title>The genome of Eucalyptus grandis.</title>
        <authorList>
            <person name="Schmutz J."/>
            <person name="Hayes R."/>
            <person name="Myburg A."/>
            <person name="Tuskan G."/>
            <person name="Grattapaglia D."/>
            <person name="Rokhsar D.S."/>
        </authorList>
    </citation>
    <scope>NUCLEOTIDE SEQUENCE</scope>
    <source>
        <tissue evidence="1">Leaf extractions</tissue>
    </source>
</reference>